<feature type="compositionally biased region" description="Basic residues" evidence="5">
    <location>
        <begin position="782"/>
        <end position="791"/>
    </location>
</feature>
<evidence type="ECO:0000313" key="8">
    <source>
        <dbReference type="Proteomes" id="UP000003645"/>
    </source>
</evidence>
<dbReference type="CDD" id="cd06127">
    <property type="entry name" value="DEDDh"/>
    <property type="match status" value="1"/>
</dbReference>
<dbReference type="Gene3D" id="3.30.420.10">
    <property type="entry name" value="Ribonuclease H-like superfamily/Ribonuclease H"/>
    <property type="match status" value="1"/>
</dbReference>
<feature type="region of interest" description="Disordered" evidence="5">
    <location>
        <begin position="769"/>
        <end position="791"/>
    </location>
</feature>
<reference evidence="7 8" key="1">
    <citation type="journal article" date="2012" name="J. Bacteriol.">
        <title>Genome sequence of Lactobacillus mucosae LM1, isolated from piglet feces.</title>
        <authorList>
            <person name="Lee J.H."/>
            <person name="Valeriano V.D."/>
            <person name="Shin Y.R."/>
            <person name="Chae J.P."/>
            <person name="Kim G.B."/>
            <person name="Ham J.S."/>
            <person name="Chun J."/>
            <person name="Kang D.K."/>
        </authorList>
    </citation>
    <scope>NUCLEOTIDE SEQUENCE [LARGE SCALE GENOMIC DNA]</scope>
    <source>
        <strain evidence="7 8">LM1</strain>
    </source>
</reference>
<organism evidence="7 8">
    <name type="scientific">Limosilactobacillus mucosae LM1</name>
    <dbReference type="NCBI Taxonomy" id="1130798"/>
    <lineage>
        <taxon>Bacteria</taxon>
        <taxon>Bacillati</taxon>
        <taxon>Bacillota</taxon>
        <taxon>Bacilli</taxon>
        <taxon>Lactobacillales</taxon>
        <taxon>Lactobacillaceae</taxon>
        <taxon>Limosilactobacillus</taxon>
    </lineage>
</organism>
<accession>A0A0D4CL24</accession>
<dbReference type="GO" id="GO:0003676">
    <property type="term" value="F:nucleic acid binding"/>
    <property type="evidence" value="ECO:0007669"/>
    <property type="project" value="InterPro"/>
</dbReference>
<dbReference type="RefSeq" id="WP_006499462.1">
    <property type="nucleotide sequence ID" value="NZ_CP011013.1"/>
</dbReference>
<protein>
    <recommendedName>
        <fullName evidence="6">Exonuclease domain-containing protein</fullName>
    </recommendedName>
</protein>
<sequence length="791" mass="90444">MAELKNLRPFLQYWDQVANSYDEQVDVYSKLTGAIIHDWVYDYTKDGDLSVANGDLDWITDPSATDEQKLAAFDQWLGFNTTEDAIVPTIEYYLNEHHDEIEQEIQNQELTLENVTDDSAERYMDVLEMINDEPVPDKDRILGYAGSYAYKRDGEWQIQGSHNAFDEPDEQNLGYKFAGNLKDLPDDAPVYAFTNKATAPDGFVGFITTKQELLEQTEDVLQLNGYPTTDHNLYKIAEEILDKSNWEHTGEKAAGIAVNISRYPEDFKLDGPVENKPLEDYIKQFASVADRYGLTLNNMGNIAVDYDTQEVWFDVGLAVPSVESNESHFTYTVFNNVLEAAKAGKLEQLAMKQLAKDAEEMTPDSVKTFGAYEEDLEERIANKYQEISAEIQQDLADQQNLEKQTGLKVIGYDMETTGLHPDQDDILKLSIVDGDGNELFNKFFKPTKKDEWPEAKKVHGITPEIAMDHAEFKDWQEKVQQIFDQADVIVGYNQRHFDDRFLAANGIKIDPAKENHDLMLEYAQAVGEPVQLKNGKTQLRWFKLEQAAAFYGHDWGAGKAHDSLADARATAFVYQQMHPKQPTQPKEMVKEYLNYLHQYKPQYENAPMGISTSLSMFKEMSDYLVSEQRTPRYTPRQLQSMVRQGLTELEQTKETVYHDERVEAVKDKILTDDPTDTGGKSYADETTEDFMQTVFGQRLDVDFKELNDALKETGIEPFSDPYAQQKLDRAAQVLKTDYAQDQSIKQALDYLHDKKQPLTKRLEMATSIMTGRQAQQPAKTMTKTHKSTRSR</sequence>
<dbReference type="SUPFAM" id="SSF53098">
    <property type="entry name" value="Ribonuclease H-like"/>
    <property type="match status" value="1"/>
</dbReference>
<feature type="coiled-coil region" evidence="4">
    <location>
        <begin position="373"/>
        <end position="404"/>
    </location>
</feature>
<evidence type="ECO:0000256" key="1">
    <source>
        <dbReference type="ARBA" id="ARBA00022722"/>
    </source>
</evidence>
<dbReference type="HOGENOM" id="CLU_354806_0_0_9"/>
<dbReference type="OrthoDB" id="9776650at2"/>
<evidence type="ECO:0000313" key="7">
    <source>
        <dbReference type="EMBL" id="AJT50566.1"/>
    </source>
</evidence>
<gene>
    <name evidence="7" type="ORF">LBLM1_05640</name>
</gene>
<keyword evidence="3" id="KW-0269">Exonuclease</keyword>
<dbReference type="PANTHER" id="PTHR30231">
    <property type="entry name" value="DNA POLYMERASE III SUBUNIT EPSILON"/>
    <property type="match status" value="1"/>
</dbReference>
<evidence type="ECO:0000256" key="3">
    <source>
        <dbReference type="ARBA" id="ARBA00022839"/>
    </source>
</evidence>
<proteinExistence type="predicted"/>
<dbReference type="InterPro" id="IPR036397">
    <property type="entry name" value="RNaseH_sf"/>
</dbReference>
<dbReference type="GO" id="GO:0008408">
    <property type="term" value="F:3'-5' exonuclease activity"/>
    <property type="evidence" value="ECO:0007669"/>
    <property type="project" value="TreeGrafter"/>
</dbReference>
<feature type="compositionally biased region" description="Polar residues" evidence="5">
    <location>
        <begin position="769"/>
        <end position="781"/>
    </location>
</feature>
<dbReference type="InterPro" id="IPR013520">
    <property type="entry name" value="Ribonucl_H"/>
</dbReference>
<name>A0A0D4CL24_LIMMU</name>
<dbReference type="STRING" id="1130798.LBLM1_05640"/>
<keyword evidence="2" id="KW-0378">Hydrolase</keyword>
<keyword evidence="8" id="KW-1185">Reference proteome</keyword>
<keyword evidence="4" id="KW-0175">Coiled coil</keyword>
<dbReference type="SMART" id="SM00479">
    <property type="entry name" value="EXOIII"/>
    <property type="match status" value="1"/>
</dbReference>
<dbReference type="PANTHER" id="PTHR30231:SF4">
    <property type="entry name" value="PROTEIN NEN2"/>
    <property type="match status" value="1"/>
</dbReference>
<keyword evidence="1" id="KW-0540">Nuclease</keyword>
<evidence type="ECO:0000256" key="4">
    <source>
        <dbReference type="SAM" id="Coils"/>
    </source>
</evidence>
<evidence type="ECO:0000256" key="2">
    <source>
        <dbReference type="ARBA" id="ARBA00022801"/>
    </source>
</evidence>
<dbReference type="EMBL" id="CP011013">
    <property type="protein sequence ID" value="AJT50566.1"/>
    <property type="molecule type" value="Genomic_DNA"/>
</dbReference>
<evidence type="ECO:0000259" key="6">
    <source>
        <dbReference type="SMART" id="SM00479"/>
    </source>
</evidence>
<feature type="domain" description="Exonuclease" evidence="6">
    <location>
        <begin position="408"/>
        <end position="583"/>
    </location>
</feature>
<dbReference type="KEGG" id="lmu:LBLM1_05640"/>
<dbReference type="AlphaFoldDB" id="A0A0D4CL24"/>
<dbReference type="InterPro" id="IPR012337">
    <property type="entry name" value="RNaseH-like_sf"/>
</dbReference>
<dbReference type="Proteomes" id="UP000003645">
    <property type="component" value="Chromosome"/>
</dbReference>
<dbReference type="Pfam" id="PF00929">
    <property type="entry name" value="RNase_T"/>
    <property type="match status" value="1"/>
</dbReference>
<evidence type="ECO:0000256" key="5">
    <source>
        <dbReference type="SAM" id="MobiDB-lite"/>
    </source>
</evidence>